<feature type="region of interest" description="Disordered" evidence="5">
    <location>
        <begin position="64"/>
        <end position="86"/>
    </location>
</feature>
<protein>
    <submittedName>
        <fullName evidence="7">TonB family protein</fullName>
    </submittedName>
</protein>
<evidence type="ECO:0000256" key="2">
    <source>
        <dbReference type="ARBA" id="ARBA00022692"/>
    </source>
</evidence>
<dbReference type="InterPro" id="IPR037682">
    <property type="entry name" value="TonB_C"/>
</dbReference>
<dbReference type="Proteomes" id="UP000481417">
    <property type="component" value="Unassembled WGS sequence"/>
</dbReference>
<evidence type="ECO:0000313" key="7">
    <source>
        <dbReference type="EMBL" id="MTE00868.1"/>
    </source>
</evidence>
<evidence type="ECO:0000256" key="5">
    <source>
        <dbReference type="SAM" id="MobiDB-lite"/>
    </source>
</evidence>
<comment type="subcellular location">
    <subcellularLocation>
        <location evidence="1">Membrane</location>
        <topology evidence="1">Single-pass membrane protein</topology>
    </subcellularLocation>
</comment>
<evidence type="ECO:0000256" key="3">
    <source>
        <dbReference type="ARBA" id="ARBA00022989"/>
    </source>
</evidence>
<dbReference type="GO" id="GO:0016020">
    <property type="term" value="C:membrane"/>
    <property type="evidence" value="ECO:0007669"/>
    <property type="project" value="UniProtKB-SubCell"/>
</dbReference>
<name>A0A6L6HU92_9RHOB</name>
<keyword evidence="3" id="KW-1133">Transmembrane helix</keyword>
<dbReference type="PROSITE" id="PS52015">
    <property type="entry name" value="TONB_CTD"/>
    <property type="match status" value="1"/>
</dbReference>
<dbReference type="Pfam" id="PF13103">
    <property type="entry name" value="TonB_2"/>
    <property type="match status" value="1"/>
</dbReference>
<dbReference type="AlphaFoldDB" id="A0A6L6HU92"/>
<evidence type="ECO:0000259" key="6">
    <source>
        <dbReference type="PROSITE" id="PS52015"/>
    </source>
</evidence>
<evidence type="ECO:0000256" key="1">
    <source>
        <dbReference type="ARBA" id="ARBA00004167"/>
    </source>
</evidence>
<comment type="caution">
    <text evidence="7">The sequence shown here is derived from an EMBL/GenBank/DDBJ whole genome shotgun (WGS) entry which is preliminary data.</text>
</comment>
<accession>A0A6L6HU92</accession>
<dbReference type="GO" id="GO:0055085">
    <property type="term" value="P:transmembrane transport"/>
    <property type="evidence" value="ECO:0007669"/>
    <property type="project" value="InterPro"/>
</dbReference>
<evidence type="ECO:0000313" key="8">
    <source>
        <dbReference type="Proteomes" id="UP000481417"/>
    </source>
</evidence>
<dbReference type="SUPFAM" id="SSF74653">
    <property type="entry name" value="TolA/TonB C-terminal domain"/>
    <property type="match status" value="1"/>
</dbReference>
<gene>
    <name evidence="7" type="ORF">GIY56_11245</name>
</gene>
<feature type="domain" description="TonB C-terminal" evidence="6">
    <location>
        <begin position="1"/>
        <end position="86"/>
    </location>
</feature>
<dbReference type="NCBIfam" id="TIGR01352">
    <property type="entry name" value="tonB_Cterm"/>
    <property type="match status" value="1"/>
</dbReference>
<keyword evidence="2" id="KW-0812">Transmembrane</keyword>
<dbReference type="InterPro" id="IPR006260">
    <property type="entry name" value="TonB/TolA_C"/>
</dbReference>
<dbReference type="RefSeq" id="WP_154764951.1">
    <property type="nucleotide sequence ID" value="NZ_WMBT01000006.1"/>
</dbReference>
<keyword evidence="4" id="KW-0472">Membrane</keyword>
<keyword evidence="8" id="KW-1185">Reference proteome</keyword>
<sequence length="86" mass="9706">MLHRNLLRQIHVGGVEEGTPPHQVIARLTVTPGGEITDIRLERASAYPQVNQAVLRVIRNAQKQPPFTPDMPDRPLEFRLPVNIKP</sequence>
<reference evidence="7 8" key="1">
    <citation type="submission" date="2019-11" db="EMBL/GenBank/DDBJ databases">
        <authorList>
            <person name="Lang L."/>
        </authorList>
    </citation>
    <scope>NUCLEOTIDE SEQUENCE [LARGE SCALE GENOMIC DNA]</scope>
    <source>
        <strain evidence="7 8">YIM 132242</strain>
    </source>
</reference>
<evidence type="ECO:0000256" key="4">
    <source>
        <dbReference type="ARBA" id="ARBA00023136"/>
    </source>
</evidence>
<dbReference type="EMBL" id="WMBT01000006">
    <property type="protein sequence ID" value="MTE00868.1"/>
    <property type="molecule type" value="Genomic_DNA"/>
</dbReference>
<dbReference type="Gene3D" id="3.30.1150.10">
    <property type="match status" value="1"/>
</dbReference>
<organism evidence="7 8">
    <name type="scientific">Paracoccus lichenicola</name>
    <dbReference type="NCBI Taxonomy" id="2665644"/>
    <lineage>
        <taxon>Bacteria</taxon>
        <taxon>Pseudomonadati</taxon>
        <taxon>Pseudomonadota</taxon>
        <taxon>Alphaproteobacteria</taxon>
        <taxon>Rhodobacterales</taxon>
        <taxon>Paracoccaceae</taxon>
        <taxon>Paracoccus</taxon>
    </lineage>
</organism>
<proteinExistence type="predicted"/>